<dbReference type="UniPathway" id="UPA00079">
    <property type="reaction ID" value="UER00168"/>
</dbReference>
<comment type="function">
    <text evidence="8">Conversion of 1,4-dihydroxy-2-naphthoate (DHNA) to demethylmenaquinone (DMK).</text>
</comment>
<evidence type="ECO:0000313" key="11">
    <source>
        <dbReference type="Proteomes" id="UP000219439"/>
    </source>
</evidence>
<dbReference type="HAMAP" id="MF_01937">
    <property type="entry name" value="MenA_1"/>
    <property type="match status" value="1"/>
</dbReference>
<keyword evidence="4 8" id="KW-0808">Transferase</keyword>
<evidence type="ECO:0000256" key="6">
    <source>
        <dbReference type="ARBA" id="ARBA00022989"/>
    </source>
</evidence>
<dbReference type="Gene3D" id="1.10.357.140">
    <property type="entry name" value="UbiA prenyltransferase"/>
    <property type="match status" value="1"/>
</dbReference>
<evidence type="ECO:0000256" key="8">
    <source>
        <dbReference type="HAMAP-Rule" id="MF_01937"/>
    </source>
</evidence>
<comment type="pathway">
    <text evidence="8">Quinol/quinone metabolism; menaquinone biosynthesis; menaquinol from 1,4-dihydroxy-2-naphthoate: step 1/2.</text>
</comment>
<evidence type="ECO:0000256" key="5">
    <source>
        <dbReference type="ARBA" id="ARBA00022692"/>
    </source>
</evidence>
<dbReference type="GO" id="GO:0005886">
    <property type="term" value="C:plasma membrane"/>
    <property type="evidence" value="ECO:0007669"/>
    <property type="project" value="UniProtKB-SubCell"/>
</dbReference>
<accession>A0A285NE65</accession>
<reference evidence="10 11" key="1">
    <citation type="submission" date="2017-09" db="EMBL/GenBank/DDBJ databases">
        <authorList>
            <person name="Ehlers B."/>
            <person name="Leendertz F.H."/>
        </authorList>
    </citation>
    <scope>NUCLEOTIDE SEQUENCE [LARGE SCALE GENOMIC DNA]</scope>
    <source>
        <strain evidence="10 11">DSM 18289</strain>
    </source>
</reference>
<keyword evidence="6 8" id="KW-1133">Transmembrane helix</keyword>
<dbReference type="PIRSF" id="PIRSF005355">
    <property type="entry name" value="UBIAD1"/>
    <property type="match status" value="1"/>
</dbReference>
<comment type="similarity">
    <text evidence="8">Belongs to the MenA family. Type 1 subfamily.</text>
</comment>
<evidence type="ECO:0000256" key="3">
    <source>
        <dbReference type="ARBA" id="ARBA00022475"/>
    </source>
</evidence>
<comment type="subcellular location">
    <subcellularLocation>
        <location evidence="8">Cell membrane</location>
        <topology evidence="8">Multi-pass membrane protein</topology>
    </subcellularLocation>
    <subcellularLocation>
        <location evidence="1">Membrane</location>
        <topology evidence="1">Multi-pass membrane protein</topology>
    </subcellularLocation>
</comment>
<protein>
    <recommendedName>
        <fullName evidence="8 9">1,4-dihydroxy-2-naphthoate octaprenyltransferase</fullName>
        <shortName evidence="8">DHNA-octaprenyltransferase</shortName>
        <ecNumber evidence="8 9">2.5.1.74</ecNumber>
    </recommendedName>
</protein>
<evidence type="ECO:0000256" key="7">
    <source>
        <dbReference type="ARBA" id="ARBA00023136"/>
    </source>
</evidence>
<keyword evidence="2 8" id="KW-0474">Menaquinone biosynthesis</keyword>
<gene>
    <name evidence="8" type="primary">menA</name>
    <name evidence="10" type="ORF">SAMN06265368_0709</name>
</gene>
<comment type="catalytic activity">
    <reaction evidence="8">
        <text>an all-trans-polyprenyl diphosphate + 1,4-dihydroxy-2-naphthoate + H(+) = a 2-demethylmenaquinol + CO2 + diphosphate</text>
        <dbReference type="Rhea" id="RHEA:26478"/>
        <dbReference type="Rhea" id="RHEA-COMP:9563"/>
        <dbReference type="Rhea" id="RHEA-COMP:9564"/>
        <dbReference type="ChEBI" id="CHEBI:11173"/>
        <dbReference type="ChEBI" id="CHEBI:15378"/>
        <dbReference type="ChEBI" id="CHEBI:16526"/>
        <dbReference type="ChEBI" id="CHEBI:33019"/>
        <dbReference type="ChEBI" id="CHEBI:55437"/>
        <dbReference type="ChEBI" id="CHEBI:58914"/>
        <dbReference type="EC" id="2.5.1.74"/>
    </reaction>
</comment>
<dbReference type="AlphaFoldDB" id="A0A285NE65"/>
<feature type="transmembrane region" description="Helical" evidence="8">
    <location>
        <begin position="105"/>
        <end position="123"/>
    </location>
</feature>
<feature type="transmembrane region" description="Helical" evidence="8">
    <location>
        <begin position="182"/>
        <end position="201"/>
    </location>
</feature>
<dbReference type="EMBL" id="OBEL01000001">
    <property type="protein sequence ID" value="SNZ07193.1"/>
    <property type="molecule type" value="Genomic_DNA"/>
</dbReference>
<dbReference type="InterPro" id="IPR004657">
    <property type="entry name" value="MenA"/>
</dbReference>
<sequence>MAPQQAPNNAPSGMIGIWLAAIRPKTLLLSLGPVILSALIGGREGSLTYWYLFPIIALAAMAIQIATNLWNDAADSDSGLDDQTTRLGPARMTSMGLLSAQQVRLAALLFLAIASLCGLFLVFAGGWPILAIGLAGIICALAYSSGPYPIAASPFGEAFVLAFFGLFAVAGSHYLLTGFWSQMALVAGLYAGLPAAAVLIVNNHRDRIGDEQGGRRTLAILLGPQATKIFYTALMSVSSLGPLHLGHGSVTAIAASALLFVIALTLPIRSLWHAADAQSLNKILSQTAAFQLMWIVIFGIWLFST</sequence>
<feature type="transmembrane region" description="Helical" evidence="8">
    <location>
        <begin position="158"/>
        <end position="176"/>
    </location>
</feature>
<feature type="transmembrane region" description="Helical" evidence="8">
    <location>
        <begin position="217"/>
        <end position="237"/>
    </location>
</feature>
<dbReference type="Proteomes" id="UP000219439">
    <property type="component" value="Unassembled WGS sequence"/>
</dbReference>
<dbReference type="CDD" id="cd13962">
    <property type="entry name" value="PT_UbiA_UBIAD1"/>
    <property type="match status" value="1"/>
</dbReference>
<dbReference type="RefSeq" id="WP_097152010.1">
    <property type="nucleotide sequence ID" value="NZ_OBEL01000001.1"/>
</dbReference>
<evidence type="ECO:0000256" key="2">
    <source>
        <dbReference type="ARBA" id="ARBA00022428"/>
    </source>
</evidence>
<dbReference type="NCBIfam" id="TIGR00751">
    <property type="entry name" value="menA"/>
    <property type="match status" value="1"/>
</dbReference>
<keyword evidence="3 8" id="KW-1003">Cell membrane</keyword>
<dbReference type="GO" id="GO:0046428">
    <property type="term" value="F:1,4-dihydroxy-2-naphthoate polyprenyltransferase activity"/>
    <property type="evidence" value="ECO:0007669"/>
    <property type="project" value="UniProtKB-UniRule"/>
</dbReference>
<feature type="transmembrane region" description="Helical" evidence="8">
    <location>
        <begin position="26"/>
        <end position="43"/>
    </location>
</feature>
<evidence type="ECO:0000313" key="10">
    <source>
        <dbReference type="EMBL" id="SNZ07193.1"/>
    </source>
</evidence>
<dbReference type="InterPro" id="IPR000537">
    <property type="entry name" value="UbiA_prenyltransferase"/>
</dbReference>
<feature type="transmembrane region" description="Helical" evidence="8">
    <location>
        <begin position="249"/>
        <end position="271"/>
    </location>
</feature>
<name>A0A285NE65_9HYPH</name>
<dbReference type="InterPro" id="IPR044878">
    <property type="entry name" value="UbiA_sf"/>
</dbReference>
<dbReference type="PANTHER" id="PTHR13929">
    <property type="entry name" value="1,4-DIHYDROXY-2-NAPHTHOATE OCTAPRENYLTRANSFERASE"/>
    <property type="match status" value="1"/>
</dbReference>
<keyword evidence="7 8" id="KW-0472">Membrane</keyword>
<dbReference type="GO" id="GO:0009234">
    <property type="term" value="P:menaquinone biosynthetic process"/>
    <property type="evidence" value="ECO:0007669"/>
    <property type="project" value="UniProtKB-UniRule"/>
</dbReference>
<dbReference type="PANTHER" id="PTHR13929:SF0">
    <property type="entry name" value="UBIA PRENYLTRANSFERASE DOMAIN-CONTAINING PROTEIN 1"/>
    <property type="match status" value="1"/>
</dbReference>
<keyword evidence="5 8" id="KW-0812">Transmembrane</keyword>
<feature type="transmembrane region" description="Helical" evidence="8">
    <location>
        <begin position="283"/>
        <end position="303"/>
    </location>
</feature>
<dbReference type="OrthoDB" id="9767568at2"/>
<evidence type="ECO:0000256" key="1">
    <source>
        <dbReference type="ARBA" id="ARBA00004141"/>
    </source>
</evidence>
<dbReference type="GO" id="GO:0042371">
    <property type="term" value="P:vitamin K biosynthetic process"/>
    <property type="evidence" value="ECO:0007669"/>
    <property type="project" value="TreeGrafter"/>
</dbReference>
<dbReference type="EC" id="2.5.1.74" evidence="8 9"/>
<feature type="transmembrane region" description="Helical" evidence="8">
    <location>
        <begin position="49"/>
        <end position="70"/>
    </location>
</feature>
<evidence type="ECO:0000256" key="9">
    <source>
        <dbReference type="NCBIfam" id="TIGR00751"/>
    </source>
</evidence>
<dbReference type="InterPro" id="IPR026046">
    <property type="entry name" value="UBIAD1"/>
</dbReference>
<evidence type="ECO:0000256" key="4">
    <source>
        <dbReference type="ARBA" id="ARBA00022679"/>
    </source>
</evidence>
<organism evidence="10 11">
    <name type="scientific">Cohaesibacter gelatinilyticus</name>
    <dbReference type="NCBI Taxonomy" id="372072"/>
    <lineage>
        <taxon>Bacteria</taxon>
        <taxon>Pseudomonadati</taxon>
        <taxon>Pseudomonadota</taxon>
        <taxon>Alphaproteobacteria</taxon>
        <taxon>Hyphomicrobiales</taxon>
        <taxon>Cohaesibacteraceae</taxon>
    </lineage>
</organism>
<feature type="transmembrane region" description="Helical" evidence="8">
    <location>
        <begin position="129"/>
        <end position="146"/>
    </location>
</feature>
<keyword evidence="11" id="KW-1185">Reference proteome</keyword>
<proteinExistence type="inferred from homology"/>
<dbReference type="Pfam" id="PF01040">
    <property type="entry name" value="UbiA"/>
    <property type="match status" value="1"/>
</dbReference>